<evidence type="ECO:0000313" key="2">
    <source>
        <dbReference type="Proteomes" id="UP000184462"/>
    </source>
</evidence>
<dbReference type="PROSITE" id="PS51257">
    <property type="entry name" value="PROKAR_LIPOPROTEIN"/>
    <property type="match status" value="1"/>
</dbReference>
<reference evidence="1 2" key="1">
    <citation type="submission" date="2016-11" db="EMBL/GenBank/DDBJ databases">
        <authorList>
            <person name="Jaros S."/>
            <person name="Januszkiewicz K."/>
            <person name="Wedrychowicz H."/>
        </authorList>
    </citation>
    <scope>NUCLEOTIDE SEQUENCE [LARGE SCALE GENOMIC DNA]</scope>
    <source>
        <strain evidence="1 2">DSM 25661</strain>
    </source>
</reference>
<dbReference type="AlphaFoldDB" id="A0A1M4YDS9"/>
<accession>A0A1M4YDS9</accession>
<keyword evidence="2" id="KW-1185">Reference proteome</keyword>
<evidence type="ECO:0000313" key="1">
    <source>
        <dbReference type="EMBL" id="SHF03616.1"/>
    </source>
</evidence>
<sequence>MKRLNLIILIILVFTSSCGMKTKQDLTKNYDENKSEILELKNHFNKIVPKDFIIQIRYNSSDNIDFFVYQPMENLDELELLFQQWDLDIDQYVPQNPRSDYDKKYHGITNSFIDVKEKLNWTNQTFIDLYNKLENVNCMGISNGDPTEIEYGFKGMGVFSYLIFDENLNSDLQEKYSDDCSQMFYKENIVLDYGSGATGSFCIPEFKRKKTE</sequence>
<protein>
    <recommendedName>
        <fullName evidence="3">Lipoprotein</fullName>
    </recommendedName>
</protein>
<gene>
    <name evidence="1" type="ORF">SAMN05444278_1242</name>
</gene>
<proteinExistence type="predicted"/>
<dbReference type="Proteomes" id="UP000184462">
    <property type="component" value="Unassembled WGS sequence"/>
</dbReference>
<dbReference type="EMBL" id="FQTW01000024">
    <property type="protein sequence ID" value="SHF03616.1"/>
    <property type="molecule type" value="Genomic_DNA"/>
</dbReference>
<organism evidence="1 2">
    <name type="scientific">Psychroflexus salarius</name>
    <dbReference type="NCBI Taxonomy" id="1155689"/>
    <lineage>
        <taxon>Bacteria</taxon>
        <taxon>Pseudomonadati</taxon>
        <taxon>Bacteroidota</taxon>
        <taxon>Flavobacteriia</taxon>
        <taxon>Flavobacteriales</taxon>
        <taxon>Flavobacteriaceae</taxon>
        <taxon>Psychroflexus</taxon>
    </lineage>
</organism>
<name>A0A1M4YDS9_9FLAO</name>
<evidence type="ECO:0008006" key="3">
    <source>
        <dbReference type="Google" id="ProtNLM"/>
    </source>
</evidence>